<dbReference type="PANTHER" id="PTHR43297:SF2">
    <property type="entry name" value="DIPEPTIDE TRANSPORT ATP-BINDING PROTEIN DPPD"/>
    <property type="match status" value="1"/>
</dbReference>
<proteinExistence type="inferred from homology"/>
<comment type="caution">
    <text evidence="11">The sequence shown here is derived from an EMBL/GenBank/DDBJ whole genome shotgun (WGS) entry which is preliminary data.</text>
</comment>
<reference evidence="11" key="1">
    <citation type="submission" date="2023-06" db="EMBL/GenBank/DDBJ databases">
        <title>Uncultivated large filamentous bacteria from sulfidic sediments reveal new species and different genomic features in energy metabolism and defense.</title>
        <authorList>
            <person name="Fonseca A."/>
        </authorList>
    </citation>
    <scope>NUCLEOTIDE SEQUENCE</scope>
    <source>
        <strain evidence="11">HSG4</strain>
    </source>
</reference>
<dbReference type="NCBIfam" id="TIGR01727">
    <property type="entry name" value="oligo_HPY"/>
    <property type="match status" value="1"/>
</dbReference>
<dbReference type="EMBL" id="JAUCGM010000343">
    <property type="protein sequence ID" value="MDM8562903.1"/>
    <property type="molecule type" value="Genomic_DNA"/>
</dbReference>
<accession>A0ABT7VTM4</accession>
<dbReference type="PROSITE" id="PS00211">
    <property type="entry name" value="ABC_TRANSPORTER_1"/>
    <property type="match status" value="1"/>
</dbReference>
<evidence type="ECO:0000256" key="4">
    <source>
        <dbReference type="ARBA" id="ARBA00022475"/>
    </source>
</evidence>
<evidence type="ECO:0000256" key="2">
    <source>
        <dbReference type="ARBA" id="ARBA00005417"/>
    </source>
</evidence>
<evidence type="ECO:0000256" key="9">
    <source>
        <dbReference type="ARBA" id="ARBA00047356"/>
    </source>
</evidence>
<sequence>MTIKNSVLEVANLHVSFFTDKGELQVVQNVAFEINAGETVALVGESGCGKSVTALAIMGLIEEPGRITQGNIKLKGQELVGLPQVELQQIRGHRIGMIFQEPMTSLNPVFTIGHQIAEVLTHHFKITEREAQPEVLNLLEKVGIPSPRRRIEQYPHELSGGMKQRVMIAMALACKPDILIADEPTTALDVTIQAQIMHLLKQLQDEMGMAILLITHNLGVVAHFAQRVLVMYAGEIAEHSPVRPLFKNPLHPYTQALLNALPKSGQKQITAIQGTVPMPFEYPAGCRFSTRCSASTKQCSQNIPLLREQEPQHQVACWLFRK</sequence>
<dbReference type="PANTHER" id="PTHR43297">
    <property type="entry name" value="OLIGOPEPTIDE TRANSPORT ATP-BINDING PROTEIN APPD"/>
    <property type="match status" value="1"/>
</dbReference>
<dbReference type="CDD" id="cd03257">
    <property type="entry name" value="ABC_NikE_OppD_transporters"/>
    <property type="match status" value="1"/>
</dbReference>
<dbReference type="SUPFAM" id="SSF52540">
    <property type="entry name" value="P-loop containing nucleoside triphosphate hydrolases"/>
    <property type="match status" value="1"/>
</dbReference>
<dbReference type="SMART" id="SM00382">
    <property type="entry name" value="AAA"/>
    <property type="match status" value="1"/>
</dbReference>
<dbReference type="GO" id="GO:0005524">
    <property type="term" value="F:ATP binding"/>
    <property type="evidence" value="ECO:0007669"/>
    <property type="project" value="UniProtKB-KW"/>
</dbReference>
<keyword evidence="5" id="KW-0547">Nucleotide-binding</keyword>
<evidence type="ECO:0000256" key="1">
    <source>
        <dbReference type="ARBA" id="ARBA00004417"/>
    </source>
</evidence>
<dbReference type="Proteomes" id="UP001171945">
    <property type="component" value="Unassembled WGS sequence"/>
</dbReference>
<keyword evidence="6 11" id="KW-0067">ATP-binding</keyword>
<evidence type="ECO:0000256" key="3">
    <source>
        <dbReference type="ARBA" id="ARBA00022448"/>
    </source>
</evidence>
<feature type="domain" description="ABC transporter" evidence="10">
    <location>
        <begin position="8"/>
        <end position="258"/>
    </location>
</feature>
<dbReference type="InterPro" id="IPR013563">
    <property type="entry name" value="Oligopep_ABC_C"/>
</dbReference>
<organism evidence="11 12">
    <name type="scientific">Candidatus Marithioploca araucensis</name>
    <dbReference type="NCBI Taxonomy" id="70273"/>
    <lineage>
        <taxon>Bacteria</taxon>
        <taxon>Pseudomonadati</taxon>
        <taxon>Pseudomonadota</taxon>
        <taxon>Gammaproteobacteria</taxon>
        <taxon>Thiotrichales</taxon>
        <taxon>Thiotrichaceae</taxon>
        <taxon>Candidatus Marithioploca</taxon>
    </lineage>
</organism>
<gene>
    <name evidence="11" type="ORF">QUF54_06065</name>
</gene>
<comment type="subcellular location">
    <subcellularLocation>
        <location evidence="1">Cell inner membrane</location>
        <topology evidence="1">Peripheral membrane protein</topology>
    </subcellularLocation>
</comment>
<dbReference type="EC" id="7.4.2.9" evidence="8"/>
<evidence type="ECO:0000256" key="5">
    <source>
        <dbReference type="ARBA" id="ARBA00022741"/>
    </source>
</evidence>
<evidence type="ECO:0000313" key="11">
    <source>
        <dbReference type="EMBL" id="MDM8562903.1"/>
    </source>
</evidence>
<dbReference type="Gene3D" id="3.40.50.300">
    <property type="entry name" value="P-loop containing nucleotide triphosphate hydrolases"/>
    <property type="match status" value="1"/>
</dbReference>
<dbReference type="InterPro" id="IPR003593">
    <property type="entry name" value="AAA+_ATPase"/>
</dbReference>
<dbReference type="InterPro" id="IPR050388">
    <property type="entry name" value="ABC_Ni/Peptide_Import"/>
</dbReference>
<evidence type="ECO:0000256" key="6">
    <source>
        <dbReference type="ARBA" id="ARBA00022840"/>
    </source>
</evidence>
<evidence type="ECO:0000313" key="12">
    <source>
        <dbReference type="Proteomes" id="UP001171945"/>
    </source>
</evidence>
<keyword evidence="12" id="KW-1185">Reference proteome</keyword>
<dbReference type="InterPro" id="IPR017871">
    <property type="entry name" value="ABC_transporter-like_CS"/>
</dbReference>
<keyword evidence="3" id="KW-0813">Transport</keyword>
<protein>
    <recommendedName>
        <fullName evidence="8">ABC-type dipeptide transporter</fullName>
        <ecNumber evidence="8">7.4.2.9</ecNumber>
    </recommendedName>
</protein>
<keyword evidence="4" id="KW-1003">Cell membrane</keyword>
<evidence type="ECO:0000256" key="8">
    <source>
        <dbReference type="ARBA" id="ARBA00038852"/>
    </source>
</evidence>
<dbReference type="InterPro" id="IPR027417">
    <property type="entry name" value="P-loop_NTPase"/>
</dbReference>
<keyword evidence="7" id="KW-0472">Membrane</keyword>
<evidence type="ECO:0000259" key="10">
    <source>
        <dbReference type="PROSITE" id="PS50893"/>
    </source>
</evidence>
<dbReference type="Pfam" id="PF08352">
    <property type="entry name" value="oligo_HPY"/>
    <property type="match status" value="1"/>
</dbReference>
<evidence type="ECO:0000256" key="7">
    <source>
        <dbReference type="ARBA" id="ARBA00023136"/>
    </source>
</evidence>
<dbReference type="InterPro" id="IPR003439">
    <property type="entry name" value="ABC_transporter-like_ATP-bd"/>
</dbReference>
<comment type="similarity">
    <text evidence="2">Belongs to the ABC transporter superfamily.</text>
</comment>
<dbReference type="Pfam" id="PF00005">
    <property type="entry name" value="ABC_tran"/>
    <property type="match status" value="1"/>
</dbReference>
<dbReference type="PROSITE" id="PS50893">
    <property type="entry name" value="ABC_TRANSPORTER_2"/>
    <property type="match status" value="1"/>
</dbReference>
<comment type="catalytic activity">
    <reaction evidence="9">
        <text>a dipeptide(out) + ATP + H2O = a dipeptide(in) + ADP + phosphate + H(+)</text>
        <dbReference type="Rhea" id="RHEA:23120"/>
        <dbReference type="ChEBI" id="CHEBI:15377"/>
        <dbReference type="ChEBI" id="CHEBI:15378"/>
        <dbReference type="ChEBI" id="CHEBI:30616"/>
        <dbReference type="ChEBI" id="CHEBI:43474"/>
        <dbReference type="ChEBI" id="CHEBI:90799"/>
        <dbReference type="ChEBI" id="CHEBI:456216"/>
        <dbReference type="EC" id="7.4.2.9"/>
    </reaction>
</comment>
<name>A0ABT7VTM4_9GAMM</name>